<feature type="compositionally biased region" description="Basic and acidic residues" evidence="1">
    <location>
        <begin position="83"/>
        <end position="114"/>
    </location>
</feature>
<feature type="transmembrane region" description="Helical" evidence="2">
    <location>
        <begin position="312"/>
        <end position="329"/>
    </location>
</feature>
<feature type="compositionally biased region" description="Basic and acidic residues" evidence="1">
    <location>
        <begin position="166"/>
        <end position="188"/>
    </location>
</feature>
<feature type="domain" description="Acyltransferase 3" evidence="3">
    <location>
        <begin position="247"/>
        <end position="590"/>
    </location>
</feature>
<evidence type="ECO:0000259" key="3">
    <source>
        <dbReference type="Pfam" id="PF01757"/>
    </source>
</evidence>
<comment type="caution">
    <text evidence="4">The sequence shown here is derived from an EMBL/GenBank/DDBJ whole genome shotgun (WGS) entry which is preliminary data.</text>
</comment>
<name>A0ABW0VFP7_9ACTN</name>
<dbReference type="Pfam" id="PF01757">
    <property type="entry name" value="Acyl_transf_3"/>
    <property type="match status" value="1"/>
</dbReference>
<accession>A0ABW0VFP7</accession>
<keyword evidence="2" id="KW-0472">Membrane</keyword>
<keyword evidence="4" id="KW-0012">Acyltransferase</keyword>
<feature type="compositionally biased region" description="Low complexity" evidence="1">
    <location>
        <begin position="1"/>
        <end position="13"/>
    </location>
</feature>
<feature type="transmembrane region" description="Helical" evidence="2">
    <location>
        <begin position="374"/>
        <end position="395"/>
    </location>
</feature>
<feature type="compositionally biased region" description="Basic and acidic residues" evidence="1">
    <location>
        <begin position="134"/>
        <end position="146"/>
    </location>
</feature>
<feature type="transmembrane region" description="Helical" evidence="2">
    <location>
        <begin position="458"/>
        <end position="476"/>
    </location>
</feature>
<keyword evidence="4" id="KW-0808">Transferase</keyword>
<feature type="transmembrane region" description="Helical" evidence="2">
    <location>
        <begin position="496"/>
        <end position="514"/>
    </location>
</feature>
<feature type="compositionally biased region" description="Basic and acidic residues" evidence="1">
    <location>
        <begin position="56"/>
        <end position="69"/>
    </location>
</feature>
<evidence type="ECO:0000256" key="1">
    <source>
        <dbReference type="SAM" id="MobiDB-lite"/>
    </source>
</evidence>
<dbReference type="EMBL" id="JBHSOC010000024">
    <property type="protein sequence ID" value="MFC5642916.1"/>
    <property type="molecule type" value="Genomic_DNA"/>
</dbReference>
<evidence type="ECO:0000313" key="4">
    <source>
        <dbReference type="EMBL" id="MFC5642916.1"/>
    </source>
</evidence>
<reference evidence="5" key="1">
    <citation type="journal article" date="2019" name="Int. J. Syst. Evol. Microbiol.">
        <title>The Global Catalogue of Microorganisms (GCM) 10K type strain sequencing project: providing services to taxonomists for standard genome sequencing and annotation.</title>
        <authorList>
            <consortium name="The Broad Institute Genomics Platform"/>
            <consortium name="The Broad Institute Genome Sequencing Center for Infectious Disease"/>
            <person name="Wu L."/>
            <person name="Ma J."/>
        </authorList>
    </citation>
    <scope>NUCLEOTIDE SEQUENCE [LARGE SCALE GENOMIC DNA]</scope>
    <source>
        <strain evidence="5">CGMCC 4.1622</strain>
    </source>
</reference>
<proteinExistence type="predicted"/>
<dbReference type="RefSeq" id="WP_346144983.1">
    <property type="nucleotide sequence ID" value="NZ_BAAAUA010000019.1"/>
</dbReference>
<feature type="transmembrane region" description="Helical" evidence="2">
    <location>
        <begin position="573"/>
        <end position="594"/>
    </location>
</feature>
<evidence type="ECO:0000313" key="5">
    <source>
        <dbReference type="Proteomes" id="UP001596066"/>
    </source>
</evidence>
<organism evidence="4 5">
    <name type="scientific">Kitasatospora cinereorecta</name>
    <dbReference type="NCBI Taxonomy" id="285560"/>
    <lineage>
        <taxon>Bacteria</taxon>
        <taxon>Bacillati</taxon>
        <taxon>Actinomycetota</taxon>
        <taxon>Actinomycetes</taxon>
        <taxon>Kitasatosporales</taxon>
        <taxon>Streptomycetaceae</taxon>
        <taxon>Kitasatospora</taxon>
    </lineage>
</organism>
<feature type="region of interest" description="Disordered" evidence="1">
    <location>
        <begin position="1"/>
        <end position="214"/>
    </location>
</feature>
<dbReference type="InterPro" id="IPR002656">
    <property type="entry name" value="Acyl_transf_3_dom"/>
</dbReference>
<dbReference type="Proteomes" id="UP001596066">
    <property type="component" value="Unassembled WGS sequence"/>
</dbReference>
<evidence type="ECO:0000256" key="2">
    <source>
        <dbReference type="SAM" id="Phobius"/>
    </source>
</evidence>
<gene>
    <name evidence="4" type="ORF">ACFPZF_16320</name>
</gene>
<protein>
    <submittedName>
        <fullName evidence="4">Acyltransferase family protein</fullName>
    </submittedName>
</protein>
<keyword evidence="2" id="KW-1133">Transmembrane helix</keyword>
<keyword evidence="5" id="KW-1185">Reference proteome</keyword>
<feature type="transmembrane region" description="Helical" evidence="2">
    <location>
        <begin position="535"/>
        <end position="553"/>
    </location>
</feature>
<sequence>MTGTSGFSFFGGSPATEPEPDEEGTPAAADAADPSETVSLRLPRQPQDGRSAAPAVERERPRTEARPEPGESLFQRRPAPAAGERERPAPRPGEQRPGPRPDQRPAPRVEERSGPRPGQRSGSPFLEQPAPRPGEQRPGPRMDQRPGPRPAQRSGSPFLEQPAPRGEQRPGPRPDQRERVRVAERAADPSETMQLRLPTPPAPSAADRASDPSETMQLRVPVLFAPDPVEEEVEAAPAPKKKGGRDRYFDLLRALALGRVILYHKFGWSWLPLVFPSMGVMFALAGSLMVVSLRRPALTVIRDRLRRLLPPMWLFGALLLTLMILDGWGPNSEGHPNWWWGKLAFWVLPLSTPPYGAELSGFHGLLEPSWAENIAVPLWYLRAYLWFVLLSPLMLRALRWNPWITIFTPLAASAVINSGLFSQEGRIWETTTDFTTFAACWILGMAHREGVLRRLPQYLAPSIAPMIMMAGLWWLLSRPITDPTTVGDIETVPFAQAIWSFGYVLLLLHLSPSWEQWPPRLERWNGVVSLLNARAVSVYLWHIPAMAITVPLMDRLWDVGFLFDHAQFVLRSQWAPLLIALPLLALLVLCFGWMEDLAARRPLRLFPYPRRPRGKRRAG</sequence>
<keyword evidence="2" id="KW-0812">Transmembrane</keyword>
<feature type="transmembrane region" description="Helical" evidence="2">
    <location>
        <begin position="270"/>
        <end position="291"/>
    </location>
</feature>
<dbReference type="GO" id="GO:0016746">
    <property type="term" value="F:acyltransferase activity"/>
    <property type="evidence" value="ECO:0007669"/>
    <property type="project" value="UniProtKB-KW"/>
</dbReference>